<dbReference type="CDD" id="cd06661">
    <property type="entry name" value="GGCT_like"/>
    <property type="match status" value="1"/>
</dbReference>
<proteinExistence type="inferred from homology"/>
<feature type="compositionally biased region" description="Low complexity" evidence="4">
    <location>
        <begin position="47"/>
        <end position="57"/>
    </location>
</feature>
<dbReference type="InterPro" id="IPR013024">
    <property type="entry name" value="GGCT-like"/>
</dbReference>
<dbReference type="SUPFAM" id="SSF110857">
    <property type="entry name" value="Gamma-glutamyl cyclotransferase-like"/>
    <property type="match status" value="1"/>
</dbReference>
<dbReference type="RefSeq" id="XP_026598912.1">
    <property type="nucleotide sequence ID" value="XM_026752469.1"/>
</dbReference>
<evidence type="ECO:0000259" key="5">
    <source>
        <dbReference type="Pfam" id="PF06094"/>
    </source>
</evidence>
<dbReference type="Proteomes" id="UP000256690">
    <property type="component" value="Unassembled WGS sequence"/>
</dbReference>
<evidence type="ECO:0000256" key="1">
    <source>
        <dbReference type="ARBA" id="ARBA00008861"/>
    </source>
</evidence>
<dbReference type="Gene3D" id="3.10.490.10">
    <property type="entry name" value="Gamma-glutamyl cyclotransferase-like"/>
    <property type="match status" value="1"/>
</dbReference>
<evidence type="ECO:0000313" key="6">
    <source>
        <dbReference type="EMBL" id="RDW61781.1"/>
    </source>
</evidence>
<dbReference type="InterPro" id="IPR009288">
    <property type="entry name" value="AIG2-like_dom"/>
</dbReference>
<dbReference type="GeneID" id="38120823"/>
<dbReference type="InterPro" id="IPR036568">
    <property type="entry name" value="GGCT-like_sf"/>
</dbReference>
<name>A0A3D8QJ89_9EURO</name>
<sequence length="282" mass="30853">MSDDRAPPPTPPRPPRPPPPPPPPPETPDSKVSPIVGRTAPTPFLQSTPASSSATPAPTGPYFFYGTLSEPSLLSEILKLDTVPHLRPARITGYAVRMWGAYPALVSVHKQNDDSAFESDGDPDSVVTGFVYRVETVQHAERLALYDARNYRPEPCLITYADAYGDWKELVEERELGWVFRFVGDHHELSHGDLDPGTLADGDGRSPATRTEPNDTITTGEVDGGAGSLSSIMARLGRMQEIDSGGEITAAIGDMRRILRRAIEDVERLASVEGEEREEERR</sequence>
<evidence type="ECO:0000313" key="7">
    <source>
        <dbReference type="Proteomes" id="UP000256690"/>
    </source>
</evidence>
<dbReference type="EMBL" id="PVWQ01000016">
    <property type="protein sequence ID" value="RDW61781.1"/>
    <property type="molecule type" value="Genomic_DNA"/>
</dbReference>
<organism evidence="6 7">
    <name type="scientific">Aspergillus mulundensis</name>
    <dbReference type="NCBI Taxonomy" id="1810919"/>
    <lineage>
        <taxon>Eukaryota</taxon>
        <taxon>Fungi</taxon>
        <taxon>Dikarya</taxon>
        <taxon>Ascomycota</taxon>
        <taxon>Pezizomycotina</taxon>
        <taxon>Eurotiomycetes</taxon>
        <taxon>Eurotiomycetidae</taxon>
        <taxon>Eurotiales</taxon>
        <taxon>Aspergillaceae</taxon>
        <taxon>Aspergillus</taxon>
        <taxon>Aspergillus subgen. Nidulantes</taxon>
    </lineage>
</organism>
<dbReference type="AlphaFoldDB" id="A0A3D8QJ89"/>
<reference evidence="6 7" key="1">
    <citation type="journal article" date="2018" name="IMA Fungus">
        <title>IMA Genome-F 9: Draft genome sequence of Annulohypoxylon stygium, Aspergillus mulundensis, Berkeleyomyces basicola (syn. Thielaviopsis basicola), Ceratocystis smalleyi, two Cercospora beticola strains, Coleophoma cylindrospora, Fusarium fracticaudum, Phialophora cf. hyalina, and Morchella septimelata.</title>
        <authorList>
            <person name="Wingfield B.D."/>
            <person name="Bills G.F."/>
            <person name="Dong Y."/>
            <person name="Huang W."/>
            <person name="Nel W.J."/>
            <person name="Swalarsk-Parry B.S."/>
            <person name="Vaghefi N."/>
            <person name="Wilken P.M."/>
            <person name="An Z."/>
            <person name="de Beer Z.W."/>
            <person name="De Vos L."/>
            <person name="Chen L."/>
            <person name="Duong T.A."/>
            <person name="Gao Y."/>
            <person name="Hammerbacher A."/>
            <person name="Kikkert J.R."/>
            <person name="Li Y."/>
            <person name="Li H."/>
            <person name="Li K."/>
            <person name="Li Q."/>
            <person name="Liu X."/>
            <person name="Ma X."/>
            <person name="Naidoo K."/>
            <person name="Pethybridge S.J."/>
            <person name="Sun J."/>
            <person name="Steenkamp E.T."/>
            <person name="van der Nest M.A."/>
            <person name="van Wyk S."/>
            <person name="Wingfield M.J."/>
            <person name="Xiong C."/>
            <person name="Yue Q."/>
            <person name="Zhang X."/>
        </authorList>
    </citation>
    <scope>NUCLEOTIDE SEQUENCE [LARGE SCALE GENOMIC DNA]</scope>
    <source>
        <strain evidence="6 7">DSM 5745</strain>
    </source>
</reference>
<dbReference type="PANTHER" id="PTHR31544">
    <property type="entry name" value="AIG2-LIKE PROTEIN D"/>
    <property type="match status" value="1"/>
</dbReference>
<dbReference type="OrthoDB" id="3262926at2759"/>
<dbReference type="PANTHER" id="PTHR31544:SF4">
    <property type="entry name" value="GAMMA-GLUTAMYLCYCLOTRANSFERASE-RELATED"/>
    <property type="match status" value="1"/>
</dbReference>
<comment type="similarity">
    <text evidence="1">Belongs to the gamma-glutamylcyclotransferase family.</text>
</comment>
<accession>A0A3D8QJ89</accession>
<gene>
    <name evidence="6" type="ORF">DSM5745_10453</name>
</gene>
<feature type="domain" description="Gamma-glutamylcyclotransferase AIG2-like" evidence="5">
    <location>
        <begin position="62"/>
        <end position="160"/>
    </location>
</feature>
<evidence type="ECO:0000256" key="3">
    <source>
        <dbReference type="ARBA" id="ARBA00030602"/>
    </source>
</evidence>
<comment type="caution">
    <text evidence="6">The sequence shown here is derived from an EMBL/GenBank/DDBJ whole genome shotgun (WGS) entry which is preliminary data.</text>
</comment>
<dbReference type="GO" id="GO:0016740">
    <property type="term" value="F:transferase activity"/>
    <property type="evidence" value="ECO:0007669"/>
    <property type="project" value="UniProtKB-KW"/>
</dbReference>
<feature type="region of interest" description="Disordered" evidence="4">
    <location>
        <begin position="1"/>
        <end position="57"/>
    </location>
</feature>
<evidence type="ECO:0000256" key="4">
    <source>
        <dbReference type="SAM" id="MobiDB-lite"/>
    </source>
</evidence>
<feature type="region of interest" description="Disordered" evidence="4">
    <location>
        <begin position="191"/>
        <end position="224"/>
    </location>
</feature>
<dbReference type="InterPro" id="IPR045038">
    <property type="entry name" value="AIG2-like"/>
</dbReference>
<dbReference type="Pfam" id="PF06094">
    <property type="entry name" value="GGACT"/>
    <property type="match status" value="1"/>
</dbReference>
<keyword evidence="2" id="KW-0808">Transferase</keyword>
<protein>
    <recommendedName>
        <fullName evidence="3">Putative gamma-glutamylcyclotransferase</fullName>
    </recommendedName>
</protein>
<feature type="compositionally biased region" description="Polar residues" evidence="4">
    <location>
        <begin position="208"/>
        <end position="219"/>
    </location>
</feature>
<feature type="compositionally biased region" description="Pro residues" evidence="4">
    <location>
        <begin position="7"/>
        <end position="27"/>
    </location>
</feature>
<evidence type="ECO:0000256" key="2">
    <source>
        <dbReference type="ARBA" id="ARBA00022679"/>
    </source>
</evidence>
<keyword evidence="7" id="KW-1185">Reference proteome</keyword>